<dbReference type="SUPFAM" id="SSF69572">
    <property type="entry name" value="Activating enzymes of the ubiquitin-like proteins"/>
    <property type="match status" value="1"/>
</dbReference>
<evidence type="ECO:0000256" key="2">
    <source>
        <dbReference type="ARBA" id="ARBA00016279"/>
    </source>
</evidence>
<feature type="region of interest" description="Disordered" evidence="10">
    <location>
        <begin position="376"/>
        <end position="395"/>
    </location>
</feature>
<evidence type="ECO:0000256" key="9">
    <source>
        <dbReference type="ARBA" id="ARBA00063988"/>
    </source>
</evidence>
<keyword evidence="5" id="KW-0833">Ubl conjugation pathway</keyword>
<evidence type="ECO:0000256" key="4">
    <source>
        <dbReference type="ARBA" id="ARBA00022741"/>
    </source>
</evidence>
<protein>
    <recommendedName>
        <fullName evidence="2">Ubiquitin-like modifier-activating enzyme 5</fullName>
    </recommendedName>
</protein>
<keyword evidence="4" id="KW-0547">Nucleotide-binding</keyword>
<proteinExistence type="inferred from homology"/>
<keyword evidence="12" id="KW-1185">Reference proteome</keyword>
<feature type="region of interest" description="Disordered" evidence="10">
    <location>
        <begin position="322"/>
        <end position="346"/>
    </location>
</feature>
<dbReference type="PANTHER" id="PTHR10953">
    <property type="entry name" value="UBIQUITIN-ACTIVATING ENZYME E1"/>
    <property type="match status" value="1"/>
</dbReference>
<dbReference type="GO" id="GO:0046872">
    <property type="term" value="F:metal ion binding"/>
    <property type="evidence" value="ECO:0007669"/>
    <property type="project" value="UniProtKB-KW"/>
</dbReference>
<evidence type="ECO:0000256" key="5">
    <source>
        <dbReference type="ARBA" id="ARBA00022786"/>
    </source>
</evidence>
<dbReference type="PANTHER" id="PTHR10953:SF9">
    <property type="entry name" value="UBIQUITIN-LIKE MODIFIER-ACTIVATING ENZYME 5"/>
    <property type="match status" value="1"/>
</dbReference>
<keyword evidence="3" id="KW-0479">Metal-binding</keyword>
<reference evidence="13" key="1">
    <citation type="submission" date="2022-11" db="UniProtKB">
        <authorList>
            <consortium name="WormBaseParasite"/>
        </authorList>
    </citation>
    <scope>IDENTIFICATION</scope>
</reference>
<dbReference type="InterPro" id="IPR000594">
    <property type="entry name" value="ThiF_NAD_FAD-bd"/>
</dbReference>
<comment type="similarity">
    <text evidence="1">Belongs to the ubiquitin-activating E1 family. UBA5 subfamily.</text>
</comment>
<dbReference type="Gene3D" id="3.40.50.720">
    <property type="entry name" value="NAD(P)-binding Rossmann-like Domain"/>
    <property type="match status" value="1"/>
</dbReference>
<keyword evidence="6" id="KW-0862">Zinc</keyword>
<evidence type="ECO:0000256" key="7">
    <source>
        <dbReference type="ARBA" id="ARBA00022840"/>
    </source>
</evidence>
<dbReference type="Proteomes" id="UP000887540">
    <property type="component" value="Unplaced"/>
</dbReference>
<accession>A0A914CRV9</accession>
<evidence type="ECO:0000313" key="12">
    <source>
        <dbReference type="Proteomes" id="UP000887540"/>
    </source>
</evidence>
<evidence type="ECO:0000256" key="1">
    <source>
        <dbReference type="ARBA" id="ARBA00005339"/>
    </source>
</evidence>
<feature type="domain" description="THIF-type NAD/FAD binding fold" evidence="11">
    <location>
        <begin position="61"/>
        <end position="310"/>
    </location>
</feature>
<feature type="compositionally biased region" description="Polar residues" evidence="10">
    <location>
        <begin position="377"/>
        <end position="395"/>
    </location>
</feature>
<name>A0A914CRV9_9BILA</name>
<dbReference type="CDD" id="cd00757">
    <property type="entry name" value="ThiF_MoeB_HesA_family"/>
    <property type="match status" value="1"/>
</dbReference>
<comment type="subunit">
    <text evidence="9">Interacts with ufc-1.</text>
</comment>
<keyword evidence="7" id="KW-0067">ATP-binding</keyword>
<evidence type="ECO:0000256" key="6">
    <source>
        <dbReference type="ARBA" id="ARBA00022833"/>
    </source>
</evidence>
<evidence type="ECO:0000259" key="11">
    <source>
        <dbReference type="Pfam" id="PF00899"/>
    </source>
</evidence>
<dbReference type="Pfam" id="PF00899">
    <property type="entry name" value="ThiF"/>
    <property type="match status" value="1"/>
</dbReference>
<evidence type="ECO:0000256" key="10">
    <source>
        <dbReference type="SAM" id="MobiDB-lite"/>
    </source>
</evidence>
<dbReference type="GO" id="GO:0005524">
    <property type="term" value="F:ATP binding"/>
    <property type="evidence" value="ECO:0007669"/>
    <property type="project" value="UniProtKB-KW"/>
</dbReference>
<sequence>MSKDLADSISDLRKRLNIVANGFEETLKQQPPNQEVNGKANLPTRQKIAEMSAEVSDSNPYSRLMALKRMGIVQDYGRIREKTVMVVGVGGVGSVVAEMLTRCGVGKLILFDYDKVEMANMNRLFYQPHQSGLSKVEASKETLLHINPDVEIEVHNMNITTVENFNILLDRIRHGSLKNEKVDLVLSCVDNFEARMTINTACNEENQIWMESGVSENAVSGHIQYIEPGRNACFACLPPLVVASNIDEKTLKKDGVCAASLPTTMAVVAGFLVQNTLKYLLEFGEVSHYLGYNALVDFFPKQQILPNPTCDDRYCRQRQQEYKEKKSREVPKEEAKKEEETIKHEDNEWGIELVDESVVEEKSQPSLDGIKFAYEVPQTSHTEQEDQPIQKSTQDLSKLMQQLKNL</sequence>
<organism evidence="12 13">
    <name type="scientific">Acrobeloides nanus</name>
    <dbReference type="NCBI Taxonomy" id="290746"/>
    <lineage>
        <taxon>Eukaryota</taxon>
        <taxon>Metazoa</taxon>
        <taxon>Ecdysozoa</taxon>
        <taxon>Nematoda</taxon>
        <taxon>Chromadorea</taxon>
        <taxon>Rhabditida</taxon>
        <taxon>Tylenchina</taxon>
        <taxon>Cephalobomorpha</taxon>
        <taxon>Cephaloboidea</taxon>
        <taxon>Cephalobidae</taxon>
        <taxon>Acrobeloides</taxon>
    </lineage>
</organism>
<dbReference type="InterPro" id="IPR045886">
    <property type="entry name" value="ThiF/MoeB/HesA"/>
</dbReference>
<evidence type="ECO:0000256" key="3">
    <source>
        <dbReference type="ARBA" id="ARBA00022723"/>
    </source>
</evidence>
<dbReference type="WBParaSite" id="ACRNAN_scaffold1382.g20697.t1">
    <property type="protein sequence ID" value="ACRNAN_scaffold1382.g20697.t1"/>
    <property type="gene ID" value="ACRNAN_scaffold1382.g20697"/>
</dbReference>
<dbReference type="GO" id="GO:0005829">
    <property type="term" value="C:cytosol"/>
    <property type="evidence" value="ECO:0007669"/>
    <property type="project" value="TreeGrafter"/>
</dbReference>
<comment type="function">
    <text evidence="8">E1-like enzyme which activates ufm-1. Required for interaction between ufm-1 and ufc-1.</text>
</comment>
<dbReference type="AlphaFoldDB" id="A0A914CRV9"/>
<dbReference type="GO" id="GO:0071569">
    <property type="term" value="P:protein ufmylation"/>
    <property type="evidence" value="ECO:0007669"/>
    <property type="project" value="TreeGrafter"/>
</dbReference>
<evidence type="ECO:0000313" key="13">
    <source>
        <dbReference type="WBParaSite" id="ACRNAN_scaffold1382.g20697.t1"/>
    </source>
</evidence>
<dbReference type="GO" id="GO:0071566">
    <property type="term" value="F:UFM1 activating enzyme activity"/>
    <property type="evidence" value="ECO:0007669"/>
    <property type="project" value="TreeGrafter"/>
</dbReference>
<dbReference type="InterPro" id="IPR035985">
    <property type="entry name" value="Ubiquitin-activating_enz"/>
</dbReference>
<dbReference type="FunFam" id="3.40.50.720:FF:000066">
    <property type="entry name" value="Putative ubiquitin-like modifier-activating enzyme 5"/>
    <property type="match status" value="1"/>
</dbReference>
<evidence type="ECO:0000256" key="8">
    <source>
        <dbReference type="ARBA" id="ARBA00055657"/>
    </source>
</evidence>